<accession>A0ABP9RHI4</accession>
<organism evidence="2 3">
    <name type="scientific">Rugosimonospora acidiphila</name>
    <dbReference type="NCBI Taxonomy" id="556531"/>
    <lineage>
        <taxon>Bacteria</taxon>
        <taxon>Bacillati</taxon>
        <taxon>Actinomycetota</taxon>
        <taxon>Actinomycetes</taxon>
        <taxon>Micromonosporales</taxon>
        <taxon>Micromonosporaceae</taxon>
        <taxon>Rugosimonospora</taxon>
    </lineage>
</organism>
<dbReference type="InterPro" id="IPR053144">
    <property type="entry name" value="Acetyltransferase_Butenolide"/>
</dbReference>
<sequence length="136" mass="15190">MIDGYRVGTEGIDVDLVHGWLSADSYWAAGRSRETVERSIANSYCLGAFGPQERQVAFARAVTDWSTFGWVADVYVDRAHRGRGLGRWLVGSLCDHLRSRGVDRLLLATADAHGVYEKLGFAGLARPERFMEIDER</sequence>
<gene>
    <name evidence="2" type="ORF">GCM10023322_02460</name>
</gene>
<dbReference type="PANTHER" id="PTHR43233:SF1">
    <property type="entry name" value="FAMILY N-ACETYLTRANSFERASE, PUTATIVE (AFU_ORTHOLOGUE AFUA_6G03350)-RELATED"/>
    <property type="match status" value="1"/>
</dbReference>
<dbReference type="InterPro" id="IPR016181">
    <property type="entry name" value="Acyl_CoA_acyltransferase"/>
</dbReference>
<dbReference type="Gene3D" id="3.40.630.30">
    <property type="match status" value="1"/>
</dbReference>
<dbReference type="RefSeq" id="WP_345625199.1">
    <property type="nucleotide sequence ID" value="NZ_BAABJQ010000001.1"/>
</dbReference>
<evidence type="ECO:0000313" key="2">
    <source>
        <dbReference type="EMBL" id="GAA5177539.1"/>
    </source>
</evidence>
<evidence type="ECO:0000259" key="1">
    <source>
        <dbReference type="PROSITE" id="PS51186"/>
    </source>
</evidence>
<dbReference type="Proteomes" id="UP001501570">
    <property type="component" value="Unassembled WGS sequence"/>
</dbReference>
<dbReference type="CDD" id="cd04301">
    <property type="entry name" value="NAT_SF"/>
    <property type="match status" value="1"/>
</dbReference>
<evidence type="ECO:0000313" key="3">
    <source>
        <dbReference type="Proteomes" id="UP001501570"/>
    </source>
</evidence>
<proteinExistence type="predicted"/>
<comment type="caution">
    <text evidence="2">The sequence shown here is derived from an EMBL/GenBank/DDBJ whole genome shotgun (WGS) entry which is preliminary data.</text>
</comment>
<feature type="domain" description="N-acetyltransferase" evidence="1">
    <location>
        <begin position="3"/>
        <end position="136"/>
    </location>
</feature>
<reference evidence="3" key="1">
    <citation type="journal article" date="2019" name="Int. J. Syst. Evol. Microbiol.">
        <title>The Global Catalogue of Microorganisms (GCM) 10K type strain sequencing project: providing services to taxonomists for standard genome sequencing and annotation.</title>
        <authorList>
            <consortium name="The Broad Institute Genomics Platform"/>
            <consortium name="The Broad Institute Genome Sequencing Center for Infectious Disease"/>
            <person name="Wu L."/>
            <person name="Ma J."/>
        </authorList>
    </citation>
    <scope>NUCLEOTIDE SEQUENCE [LARGE SCALE GENOMIC DNA]</scope>
    <source>
        <strain evidence="3">JCM 18304</strain>
    </source>
</reference>
<dbReference type="SUPFAM" id="SSF55729">
    <property type="entry name" value="Acyl-CoA N-acyltransferases (Nat)"/>
    <property type="match status" value="1"/>
</dbReference>
<dbReference type="Pfam" id="PF00583">
    <property type="entry name" value="Acetyltransf_1"/>
    <property type="match status" value="1"/>
</dbReference>
<protein>
    <submittedName>
        <fullName evidence="2">GNAT family N-acetyltransferase</fullName>
    </submittedName>
</protein>
<dbReference type="PANTHER" id="PTHR43233">
    <property type="entry name" value="FAMILY N-ACETYLTRANSFERASE, PUTATIVE (AFU_ORTHOLOGUE AFUA_6G03350)-RELATED"/>
    <property type="match status" value="1"/>
</dbReference>
<keyword evidence="3" id="KW-1185">Reference proteome</keyword>
<dbReference type="InterPro" id="IPR000182">
    <property type="entry name" value="GNAT_dom"/>
</dbReference>
<dbReference type="PROSITE" id="PS51186">
    <property type="entry name" value="GNAT"/>
    <property type="match status" value="1"/>
</dbReference>
<name>A0ABP9RHI4_9ACTN</name>
<dbReference type="EMBL" id="BAABJQ010000001">
    <property type="protein sequence ID" value="GAA5177539.1"/>
    <property type="molecule type" value="Genomic_DNA"/>
</dbReference>